<dbReference type="EMBL" id="METP01000040">
    <property type="protein sequence ID" value="OGC05462.1"/>
    <property type="molecule type" value="Genomic_DNA"/>
</dbReference>
<evidence type="ECO:0000313" key="2">
    <source>
        <dbReference type="EMBL" id="OGC05462.1"/>
    </source>
</evidence>
<dbReference type="InterPro" id="IPR007060">
    <property type="entry name" value="FtsL/DivIC"/>
</dbReference>
<proteinExistence type="predicted"/>
<dbReference type="Pfam" id="PF04977">
    <property type="entry name" value="DivIC"/>
    <property type="match status" value="1"/>
</dbReference>
<keyword evidence="1" id="KW-1133">Transmembrane helix</keyword>
<organism evidence="2 3">
    <name type="scientific">candidate division WOR-1 bacterium RIFCSPLOWO2_02_FULL_46_20</name>
    <dbReference type="NCBI Taxonomy" id="1802567"/>
    <lineage>
        <taxon>Bacteria</taxon>
        <taxon>Bacillati</taxon>
        <taxon>Saganbacteria</taxon>
    </lineage>
</organism>
<gene>
    <name evidence="2" type="ORF">A3H38_05710</name>
</gene>
<evidence type="ECO:0000313" key="3">
    <source>
        <dbReference type="Proteomes" id="UP000176938"/>
    </source>
</evidence>
<comment type="caution">
    <text evidence="2">The sequence shown here is derived from an EMBL/GenBank/DDBJ whole genome shotgun (WGS) entry which is preliminary data.</text>
</comment>
<name>A0A1F4RBA3_UNCSA</name>
<protein>
    <recommendedName>
        <fullName evidence="4">Septum formation initiator</fullName>
    </recommendedName>
</protein>
<reference evidence="2 3" key="1">
    <citation type="journal article" date="2016" name="Nat. Commun.">
        <title>Thousands of microbial genomes shed light on interconnected biogeochemical processes in an aquifer system.</title>
        <authorList>
            <person name="Anantharaman K."/>
            <person name="Brown C.T."/>
            <person name="Hug L.A."/>
            <person name="Sharon I."/>
            <person name="Castelle C.J."/>
            <person name="Probst A.J."/>
            <person name="Thomas B.C."/>
            <person name="Singh A."/>
            <person name="Wilkins M.J."/>
            <person name="Karaoz U."/>
            <person name="Brodie E.L."/>
            <person name="Williams K.H."/>
            <person name="Hubbard S.S."/>
            <person name="Banfield J.F."/>
        </authorList>
    </citation>
    <scope>NUCLEOTIDE SEQUENCE [LARGE SCALE GENOMIC DNA]</scope>
</reference>
<accession>A0A1F4RBA3</accession>
<keyword evidence="1" id="KW-0812">Transmembrane</keyword>
<feature type="transmembrane region" description="Helical" evidence="1">
    <location>
        <begin position="6"/>
        <end position="24"/>
    </location>
</feature>
<keyword evidence="1" id="KW-0472">Membrane</keyword>
<sequence>MNRLGLILFILIIIYFIFFIRQDIMNNLELKQQIQRVTIDIEQGNERDHYLTDRLNRLQGDRLIEELARTRLGFVKKAEKAYKVIGR</sequence>
<dbReference type="AlphaFoldDB" id="A0A1F4RBA3"/>
<dbReference type="Proteomes" id="UP000176938">
    <property type="component" value="Unassembled WGS sequence"/>
</dbReference>
<evidence type="ECO:0008006" key="4">
    <source>
        <dbReference type="Google" id="ProtNLM"/>
    </source>
</evidence>
<evidence type="ECO:0000256" key="1">
    <source>
        <dbReference type="SAM" id="Phobius"/>
    </source>
</evidence>